<dbReference type="InterPro" id="IPR055730">
    <property type="entry name" value="P11_C"/>
</dbReference>
<feature type="domain" description="Minor capsid protein P11 C-terminal conserved region" evidence="2">
    <location>
        <begin position="113"/>
        <end position="195"/>
    </location>
</feature>
<name>A0A6C0JA48_9ZZZZ</name>
<sequence>MGNNEMMRLVLISVSACVFIYLIHSYNNSNNLEQENFFADENVVENEGINENTQDVESILNNNEQVGEVQASQGDGDSNETFKTVQEEPEVGTDSETETGNKLPNECYPKDVLSPQDLLPQDANSAWAQASPGGQGSLGDQNFLNAGFHVGINTVGQSLRNSNLQLRSEPANPQLKVSPWLQSTIEPDANRRALEIGA</sequence>
<dbReference type="AlphaFoldDB" id="A0A6C0JA48"/>
<feature type="region of interest" description="Disordered" evidence="1">
    <location>
        <begin position="68"/>
        <end position="111"/>
    </location>
</feature>
<dbReference type="Pfam" id="PF23983">
    <property type="entry name" value="P11_C"/>
    <property type="match status" value="1"/>
</dbReference>
<accession>A0A6C0JA48</accession>
<evidence type="ECO:0000256" key="1">
    <source>
        <dbReference type="SAM" id="MobiDB-lite"/>
    </source>
</evidence>
<proteinExistence type="predicted"/>
<reference evidence="3" key="1">
    <citation type="journal article" date="2020" name="Nature">
        <title>Giant virus diversity and host interactions through global metagenomics.</title>
        <authorList>
            <person name="Schulz F."/>
            <person name="Roux S."/>
            <person name="Paez-Espino D."/>
            <person name="Jungbluth S."/>
            <person name="Walsh D.A."/>
            <person name="Denef V.J."/>
            <person name="McMahon K.D."/>
            <person name="Konstantinidis K.T."/>
            <person name="Eloe-Fadrosh E.A."/>
            <person name="Kyrpides N.C."/>
            <person name="Woyke T."/>
        </authorList>
    </citation>
    <scope>NUCLEOTIDE SEQUENCE</scope>
    <source>
        <strain evidence="3">GVMAG-M-3300025860-25</strain>
    </source>
</reference>
<evidence type="ECO:0000259" key="2">
    <source>
        <dbReference type="Pfam" id="PF23983"/>
    </source>
</evidence>
<evidence type="ECO:0000313" key="3">
    <source>
        <dbReference type="EMBL" id="QHU01417.1"/>
    </source>
</evidence>
<feature type="compositionally biased region" description="Acidic residues" evidence="1">
    <location>
        <begin position="87"/>
        <end position="97"/>
    </location>
</feature>
<feature type="compositionally biased region" description="Polar residues" evidence="1">
    <location>
        <begin position="68"/>
        <end position="84"/>
    </location>
</feature>
<dbReference type="EMBL" id="MN740340">
    <property type="protein sequence ID" value="QHU01417.1"/>
    <property type="molecule type" value="Genomic_DNA"/>
</dbReference>
<protein>
    <recommendedName>
        <fullName evidence="2">Minor capsid protein P11 C-terminal conserved region domain-containing protein</fullName>
    </recommendedName>
</protein>
<organism evidence="3">
    <name type="scientific">viral metagenome</name>
    <dbReference type="NCBI Taxonomy" id="1070528"/>
    <lineage>
        <taxon>unclassified sequences</taxon>
        <taxon>metagenomes</taxon>
        <taxon>organismal metagenomes</taxon>
    </lineage>
</organism>